<feature type="signal peptide" evidence="1">
    <location>
        <begin position="1"/>
        <end position="27"/>
    </location>
</feature>
<keyword evidence="1" id="KW-0732">Signal</keyword>
<dbReference type="AlphaFoldDB" id="A0AAV7DX93"/>
<feature type="chain" id="PRO_5043350108" description="Plant thionin family protein" evidence="1">
    <location>
        <begin position="28"/>
        <end position="65"/>
    </location>
</feature>
<evidence type="ECO:0008006" key="4">
    <source>
        <dbReference type="Google" id="ProtNLM"/>
    </source>
</evidence>
<keyword evidence="3" id="KW-1185">Reference proteome</keyword>
<proteinExistence type="predicted"/>
<reference evidence="2 3" key="1">
    <citation type="submission" date="2021-07" db="EMBL/GenBank/DDBJ databases">
        <title>The Aristolochia fimbriata genome: insights into angiosperm evolution, floral development and chemical biosynthesis.</title>
        <authorList>
            <person name="Jiao Y."/>
        </authorList>
    </citation>
    <scope>NUCLEOTIDE SEQUENCE [LARGE SCALE GENOMIC DNA]</scope>
    <source>
        <strain evidence="2">IBCAS-2021</strain>
        <tissue evidence="2">Leaf</tissue>
    </source>
</reference>
<sequence length="65" mass="6939">MANKGVIFAILLVCLFATMMSMHLAEAACVDDCLPQCLDQWSGVSDLECRRACIKGCEGMPLGGT</sequence>
<name>A0AAV7DX93_ARIFI</name>
<comment type="caution">
    <text evidence="2">The sequence shown here is derived from an EMBL/GenBank/DDBJ whole genome shotgun (WGS) entry which is preliminary data.</text>
</comment>
<evidence type="ECO:0000313" key="3">
    <source>
        <dbReference type="Proteomes" id="UP000825729"/>
    </source>
</evidence>
<protein>
    <recommendedName>
        <fullName evidence="4">Plant thionin family protein</fullName>
    </recommendedName>
</protein>
<evidence type="ECO:0000313" key="2">
    <source>
        <dbReference type="EMBL" id="KAG9441187.1"/>
    </source>
</evidence>
<gene>
    <name evidence="2" type="ORF">H6P81_017041</name>
</gene>
<evidence type="ECO:0000256" key="1">
    <source>
        <dbReference type="SAM" id="SignalP"/>
    </source>
</evidence>
<organism evidence="2 3">
    <name type="scientific">Aristolochia fimbriata</name>
    <name type="common">White veined hardy Dutchman's pipe vine</name>
    <dbReference type="NCBI Taxonomy" id="158543"/>
    <lineage>
        <taxon>Eukaryota</taxon>
        <taxon>Viridiplantae</taxon>
        <taxon>Streptophyta</taxon>
        <taxon>Embryophyta</taxon>
        <taxon>Tracheophyta</taxon>
        <taxon>Spermatophyta</taxon>
        <taxon>Magnoliopsida</taxon>
        <taxon>Magnoliidae</taxon>
        <taxon>Piperales</taxon>
        <taxon>Aristolochiaceae</taxon>
        <taxon>Aristolochia</taxon>
    </lineage>
</organism>
<dbReference type="EMBL" id="JAINDJ010000007">
    <property type="protein sequence ID" value="KAG9441187.1"/>
    <property type="molecule type" value="Genomic_DNA"/>
</dbReference>
<dbReference type="Proteomes" id="UP000825729">
    <property type="component" value="Unassembled WGS sequence"/>
</dbReference>
<accession>A0AAV7DX93</accession>